<evidence type="ECO:0000313" key="4">
    <source>
        <dbReference type="EMBL" id="OWP79643.1"/>
    </source>
</evidence>
<dbReference type="PANTHER" id="PTHR24198">
    <property type="entry name" value="ANKYRIN REPEAT AND PROTEIN KINASE DOMAIN-CONTAINING PROTEIN"/>
    <property type="match status" value="1"/>
</dbReference>
<dbReference type="PROSITE" id="PS50088">
    <property type="entry name" value="ANK_REPEAT"/>
    <property type="match status" value="5"/>
</dbReference>
<comment type="caution">
    <text evidence="4">The sequence shown here is derived from an EMBL/GenBank/DDBJ whole genome shotgun (WGS) entry which is preliminary data.</text>
</comment>
<dbReference type="AlphaFoldDB" id="A0A246GE14"/>
<dbReference type="PROSITE" id="PS50297">
    <property type="entry name" value="ANK_REP_REGION"/>
    <property type="match status" value="4"/>
</dbReference>
<keyword evidence="2 3" id="KW-0040">ANK repeat</keyword>
<dbReference type="InterPro" id="IPR036770">
    <property type="entry name" value="Ankyrin_rpt-contain_sf"/>
</dbReference>
<feature type="repeat" description="ANK" evidence="3">
    <location>
        <begin position="258"/>
        <end position="291"/>
    </location>
</feature>
<dbReference type="InterPro" id="IPR002110">
    <property type="entry name" value="Ankyrin_rpt"/>
</dbReference>
<dbReference type="SMART" id="SM00248">
    <property type="entry name" value="ANK"/>
    <property type="match status" value="10"/>
</dbReference>
<protein>
    <submittedName>
        <fullName evidence="4">Uncharacterized protein</fullName>
    </submittedName>
</protein>
<accession>A0A246GE14</accession>
<proteinExistence type="predicted"/>
<gene>
    <name evidence="4" type="ORF">BWK62_01600</name>
</gene>
<dbReference type="SUPFAM" id="SSF48403">
    <property type="entry name" value="Ankyrin repeat"/>
    <property type="match status" value="2"/>
</dbReference>
<feature type="repeat" description="ANK" evidence="3">
    <location>
        <begin position="325"/>
        <end position="357"/>
    </location>
</feature>
<dbReference type="Gene3D" id="1.25.40.20">
    <property type="entry name" value="Ankyrin repeat-containing domain"/>
    <property type="match status" value="2"/>
</dbReference>
<evidence type="ECO:0000256" key="1">
    <source>
        <dbReference type="ARBA" id="ARBA00022737"/>
    </source>
</evidence>
<evidence type="ECO:0000256" key="3">
    <source>
        <dbReference type="PROSITE-ProRule" id="PRU00023"/>
    </source>
</evidence>
<dbReference type="EMBL" id="MTCY01000002">
    <property type="protein sequence ID" value="OWP79643.1"/>
    <property type="molecule type" value="Genomic_DNA"/>
</dbReference>
<feature type="repeat" description="ANK" evidence="3">
    <location>
        <begin position="400"/>
        <end position="432"/>
    </location>
</feature>
<feature type="repeat" description="ANK" evidence="3">
    <location>
        <begin position="433"/>
        <end position="466"/>
    </location>
</feature>
<name>A0A246GE14_9FLAO</name>
<reference evidence="4 5" key="1">
    <citation type="journal article" date="2017" name="Infect. Genet. Evol.">
        <title>Comparative genome analysis of fish pathogen Flavobacterium columnare reveals extensive sequence diversity within the species.</title>
        <authorList>
            <person name="Kayansamruaj P."/>
            <person name="Dong H.T."/>
            <person name="Hirono I."/>
            <person name="Kondo H."/>
            <person name="Senapin S."/>
            <person name="Rodkhum C."/>
        </authorList>
    </citation>
    <scope>NUCLEOTIDE SEQUENCE [LARGE SCALE GENOMIC DNA]</scope>
    <source>
        <strain evidence="4 5">1214</strain>
    </source>
</reference>
<sequence>MNRVYLIGIMMFNIISFAQQKNTLLEVSFWKKTPDLTSVQNEIAKGNNPSELNPSAFDPVTLAINNSVSNQIIYYLLEQKGNEVNKLTHDERTYLHWAAAKGNIELVDYLIKKGANIHQQDSHEATPLVYALGIGTVKTELFEVFFKAGLDPKKVYKDKVTLLMLAVPHDKDLSITQFLETKGLSVKDQDALGKTVFDYAARTGNLINLKKLIEKGSKFTPNALLIAAEATRRTANSLEVFQYLIEDLKLQPTITTSNGETILHLIAKKENQLPVIQYILNKGALLEAIDKEGNTILHKVVGGRDLITVNFLLEKRINVNKVNVKGESALIQAIKSSSVEIMNALVYNGASIDLLDNEGQGLAYHLVQNYRAPRNGNDDFVEKLKWLKEKGVDLKKTSKKGNTLYHLAVVKNDLEYLKKIEGLGIEINAKNEEGLTVLHKAVMVAKDEKIINYLLTLGADKKIKTDLDETVYSLAQENEILTKKQINLDFLK</sequence>
<dbReference type="PANTHER" id="PTHR24198:SF165">
    <property type="entry name" value="ANKYRIN REPEAT-CONTAINING PROTEIN-RELATED"/>
    <property type="match status" value="1"/>
</dbReference>
<dbReference type="Proteomes" id="UP000198034">
    <property type="component" value="Unassembled WGS sequence"/>
</dbReference>
<organism evidence="4 5">
    <name type="scientific">Flavobacterium columnare</name>
    <dbReference type="NCBI Taxonomy" id="996"/>
    <lineage>
        <taxon>Bacteria</taxon>
        <taxon>Pseudomonadati</taxon>
        <taxon>Bacteroidota</taxon>
        <taxon>Flavobacteriia</taxon>
        <taxon>Flavobacteriales</taxon>
        <taxon>Flavobacteriaceae</taxon>
        <taxon>Flavobacterium</taxon>
    </lineage>
</organism>
<feature type="repeat" description="ANK" evidence="3">
    <location>
        <begin position="90"/>
        <end position="122"/>
    </location>
</feature>
<evidence type="ECO:0000313" key="5">
    <source>
        <dbReference type="Proteomes" id="UP000198034"/>
    </source>
</evidence>
<dbReference type="Pfam" id="PF12796">
    <property type="entry name" value="Ank_2"/>
    <property type="match status" value="3"/>
</dbReference>
<keyword evidence="1" id="KW-0677">Repeat</keyword>
<evidence type="ECO:0000256" key="2">
    <source>
        <dbReference type="ARBA" id="ARBA00023043"/>
    </source>
</evidence>